<evidence type="ECO:0000313" key="3">
    <source>
        <dbReference type="Proteomes" id="UP001432059"/>
    </source>
</evidence>
<dbReference type="EMBL" id="CP136426">
    <property type="protein sequence ID" value="WOC51678.1"/>
    <property type="molecule type" value="Genomic_DNA"/>
</dbReference>
<protein>
    <recommendedName>
        <fullName evidence="4">DUF4013 domain-containing protein</fullName>
    </recommendedName>
</protein>
<dbReference type="RefSeq" id="WP_327985269.1">
    <property type="nucleotide sequence ID" value="NZ_CP136426.1"/>
</dbReference>
<feature type="transmembrane region" description="Helical" evidence="1">
    <location>
        <begin position="134"/>
        <end position="155"/>
    </location>
</feature>
<organism evidence="2 3">
    <name type="scientific">Bergeyella porcorum</name>
    <dbReference type="NCBI Taxonomy" id="1735111"/>
    <lineage>
        <taxon>Bacteria</taxon>
        <taxon>Pseudomonadati</taxon>
        <taxon>Bacteroidota</taxon>
        <taxon>Flavobacteriia</taxon>
        <taxon>Flavobacteriales</taxon>
        <taxon>Weeksellaceae</taxon>
        <taxon>Bergeyella</taxon>
    </lineage>
</organism>
<reference evidence="2" key="1">
    <citation type="submission" date="2023-10" db="EMBL/GenBank/DDBJ databases">
        <title>Characterization and whole genome sequencing of a novel strain of Bergeyella porcorum QD2021 isolated from pig.</title>
        <authorList>
            <person name="Liu G."/>
            <person name="Chen C."/>
            <person name="Han X."/>
        </authorList>
    </citation>
    <scope>NUCLEOTIDE SEQUENCE</scope>
    <source>
        <strain evidence="2">QD2021</strain>
    </source>
</reference>
<name>A0AAU0F4H3_9FLAO</name>
<evidence type="ECO:0008006" key="4">
    <source>
        <dbReference type="Google" id="ProtNLM"/>
    </source>
</evidence>
<dbReference type="Proteomes" id="UP001432059">
    <property type="component" value="Chromosome"/>
</dbReference>
<keyword evidence="1" id="KW-0472">Membrane</keyword>
<feature type="transmembrane region" description="Helical" evidence="1">
    <location>
        <begin position="161"/>
        <end position="185"/>
    </location>
</feature>
<evidence type="ECO:0000313" key="2">
    <source>
        <dbReference type="EMBL" id="WOC51678.1"/>
    </source>
</evidence>
<keyword evidence="1" id="KW-0812">Transmembrane</keyword>
<keyword evidence="3" id="KW-1185">Reference proteome</keyword>
<feature type="transmembrane region" description="Helical" evidence="1">
    <location>
        <begin position="264"/>
        <end position="289"/>
    </location>
</feature>
<feature type="transmembrane region" description="Helical" evidence="1">
    <location>
        <begin position="32"/>
        <end position="51"/>
    </location>
</feature>
<evidence type="ECO:0000256" key="1">
    <source>
        <dbReference type="SAM" id="Phobius"/>
    </source>
</evidence>
<feature type="transmembrane region" description="Helical" evidence="1">
    <location>
        <begin position="224"/>
        <end position="252"/>
    </location>
</feature>
<dbReference type="KEGG" id="bpor:BPO_1031"/>
<sequence length="318" mass="36202">MMQFYKKRDFGELIGDTLGFVKRYGKNYFKNYLLINGLLLVMMLVLVTVGYREFFTQLFGGNLGGESFYLESYFQENMGVLITVTVLCFILFFAVAIINYSYPILYMKRLSETGNADIKVSDILSDLKQQSGRILKLFLGLMFVVTPLAVVLVGISYALVLVLIGILVLFLVIPALVNAINFLMFDYFHTSKGFFASLSYALRAQFSYPDGNHKSPFWKYWGSVVVLYMIINIVSSIFTIIPMVIGFSGVYLYESDAETSSEPVMFTILLVCYAFALLFSFLMSNLIYINAGLMYYDNRTDLHRKENLQEIETIGDAL</sequence>
<feature type="transmembrane region" description="Helical" evidence="1">
    <location>
        <begin position="78"/>
        <end position="102"/>
    </location>
</feature>
<dbReference type="AlphaFoldDB" id="A0AAU0F4H3"/>
<accession>A0AAU0F4H3</accession>
<keyword evidence="1" id="KW-1133">Transmembrane helix</keyword>
<gene>
    <name evidence="2" type="ORF">BPO_1031</name>
</gene>
<proteinExistence type="predicted"/>